<keyword evidence="1" id="KW-0472">Membrane</keyword>
<evidence type="ECO:0008006" key="3">
    <source>
        <dbReference type="Google" id="ProtNLM"/>
    </source>
</evidence>
<reference evidence="2" key="1">
    <citation type="submission" date="2018-06" db="EMBL/GenBank/DDBJ databases">
        <authorList>
            <person name="Zhirakovskaya E."/>
        </authorList>
    </citation>
    <scope>NUCLEOTIDE SEQUENCE</scope>
</reference>
<keyword evidence="1" id="KW-1133">Transmembrane helix</keyword>
<keyword evidence="1" id="KW-0812">Transmembrane</keyword>
<proteinExistence type="predicted"/>
<gene>
    <name evidence="2" type="ORF">MNBD_GAMMA20-179</name>
</gene>
<name>A0A3B1AJL7_9ZZZZ</name>
<accession>A0A3B1AJL7</accession>
<protein>
    <recommendedName>
        <fullName evidence="3">DUF3619 family protein</fullName>
    </recommendedName>
</protein>
<dbReference type="AlphaFoldDB" id="A0A3B1AJL7"/>
<sequence length="118" mass="12739">MNDRQDDFLRQTKITLDEAEQRIDGATQTRLGAVRREALAAAGRSHRPIWLLPAGGLAVAATVAILTVSLWQVSPSVDSLAALEDIALLSGEADPEFYADLEFYAWIAEGAPTEDDNG</sequence>
<evidence type="ECO:0000256" key="1">
    <source>
        <dbReference type="SAM" id="Phobius"/>
    </source>
</evidence>
<feature type="transmembrane region" description="Helical" evidence="1">
    <location>
        <begin position="49"/>
        <end position="71"/>
    </location>
</feature>
<dbReference type="EMBL" id="UOFU01000244">
    <property type="protein sequence ID" value="VAX01911.1"/>
    <property type="molecule type" value="Genomic_DNA"/>
</dbReference>
<evidence type="ECO:0000313" key="2">
    <source>
        <dbReference type="EMBL" id="VAX01911.1"/>
    </source>
</evidence>
<organism evidence="2">
    <name type="scientific">hydrothermal vent metagenome</name>
    <dbReference type="NCBI Taxonomy" id="652676"/>
    <lineage>
        <taxon>unclassified sequences</taxon>
        <taxon>metagenomes</taxon>
        <taxon>ecological metagenomes</taxon>
    </lineage>
</organism>